<keyword evidence="2" id="KW-1185">Reference proteome</keyword>
<protein>
    <submittedName>
        <fullName evidence="1">Uncharacterized protein</fullName>
    </submittedName>
</protein>
<gene>
    <name evidence="1" type="ORF">SCLCIDRAFT_698856</name>
</gene>
<dbReference type="HOGENOM" id="CLU_1846289_0_0_1"/>
<dbReference type="InParanoid" id="A0A0C3E9E4"/>
<dbReference type="EMBL" id="KN822006">
    <property type="protein sequence ID" value="KIM69370.1"/>
    <property type="molecule type" value="Genomic_DNA"/>
</dbReference>
<name>A0A0C3E9E4_9AGAM</name>
<proteinExistence type="predicted"/>
<sequence length="139" mass="15546">MIVLAASWQAYSTFFIFISASRPPHLRLFIPVLLDVCMYVVDCSAKCARILFSFSFLQSITAGIPQLLLRAVCNITDPIHLTKGLIMRYSSTLRCQPPRPANLIHVKSLRALACLFPLTSNSESSSFCHSRPNWSSRSP</sequence>
<reference evidence="2" key="2">
    <citation type="submission" date="2015-01" db="EMBL/GenBank/DDBJ databases">
        <title>Evolutionary Origins and Diversification of the Mycorrhizal Mutualists.</title>
        <authorList>
            <consortium name="DOE Joint Genome Institute"/>
            <consortium name="Mycorrhizal Genomics Consortium"/>
            <person name="Kohler A."/>
            <person name="Kuo A."/>
            <person name="Nagy L.G."/>
            <person name="Floudas D."/>
            <person name="Copeland A."/>
            <person name="Barry K.W."/>
            <person name="Cichocki N."/>
            <person name="Veneault-Fourrey C."/>
            <person name="LaButti K."/>
            <person name="Lindquist E.A."/>
            <person name="Lipzen A."/>
            <person name="Lundell T."/>
            <person name="Morin E."/>
            <person name="Murat C."/>
            <person name="Riley R."/>
            <person name="Ohm R."/>
            <person name="Sun H."/>
            <person name="Tunlid A."/>
            <person name="Henrissat B."/>
            <person name="Grigoriev I.V."/>
            <person name="Hibbett D.S."/>
            <person name="Martin F."/>
        </authorList>
    </citation>
    <scope>NUCLEOTIDE SEQUENCE [LARGE SCALE GENOMIC DNA]</scope>
    <source>
        <strain evidence="2">Foug A</strain>
    </source>
</reference>
<dbReference type="Proteomes" id="UP000053989">
    <property type="component" value="Unassembled WGS sequence"/>
</dbReference>
<accession>A0A0C3E9E4</accession>
<reference evidence="1 2" key="1">
    <citation type="submission" date="2014-04" db="EMBL/GenBank/DDBJ databases">
        <authorList>
            <consortium name="DOE Joint Genome Institute"/>
            <person name="Kuo A."/>
            <person name="Kohler A."/>
            <person name="Nagy L.G."/>
            <person name="Floudas D."/>
            <person name="Copeland A."/>
            <person name="Barry K.W."/>
            <person name="Cichocki N."/>
            <person name="Veneault-Fourrey C."/>
            <person name="LaButti K."/>
            <person name="Lindquist E.A."/>
            <person name="Lipzen A."/>
            <person name="Lundell T."/>
            <person name="Morin E."/>
            <person name="Murat C."/>
            <person name="Sun H."/>
            <person name="Tunlid A."/>
            <person name="Henrissat B."/>
            <person name="Grigoriev I.V."/>
            <person name="Hibbett D.S."/>
            <person name="Martin F."/>
            <person name="Nordberg H.P."/>
            <person name="Cantor M.N."/>
            <person name="Hua S.X."/>
        </authorList>
    </citation>
    <scope>NUCLEOTIDE SEQUENCE [LARGE SCALE GENOMIC DNA]</scope>
    <source>
        <strain evidence="1 2">Foug A</strain>
    </source>
</reference>
<evidence type="ECO:0000313" key="2">
    <source>
        <dbReference type="Proteomes" id="UP000053989"/>
    </source>
</evidence>
<dbReference type="AlphaFoldDB" id="A0A0C3E9E4"/>
<evidence type="ECO:0000313" key="1">
    <source>
        <dbReference type="EMBL" id="KIM69370.1"/>
    </source>
</evidence>
<organism evidence="1 2">
    <name type="scientific">Scleroderma citrinum Foug A</name>
    <dbReference type="NCBI Taxonomy" id="1036808"/>
    <lineage>
        <taxon>Eukaryota</taxon>
        <taxon>Fungi</taxon>
        <taxon>Dikarya</taxon>
        <taxon>Basidiomycota</taxon>
        <taxon>Agaricomycotina</taxon>
        <taxon>Agaricomycetes</taxon>
        <taxon>Agaricomycetidae</taxon>
        <taxon>Boletales</taxon>
        <taxon>Sclerodermatineae</taxon>
        <taxon>Sclerodermataceae</taxon>
        <taxon>Scleroderma</taxon>
    </lineage>
</organism>